<proteinExistence type="predicted"/>
<keyword evidence="2" id="KW-0963">Cytoplasm</keyword>
<feature type="region of interest" description="Disordered" evidence="5">
    <location>
        <begin position="328"/>
        <end position="349"/>
    </location>
</feature>
<dbReference type="PRINTS" id="PR00019">
    <property type="entry name" value="LEURICHRPT"/>
</dbReference>
<dbReference type="Gene3D" id="3.80.10.10">
    <property type="entry name" value="Ribonuclease Inhibitor"/>
    <property type="match status" value="1"/>
</dbReference>
<comment type="subcellular location">
    <subcellularLocation>
        <location evidence="1">Cytoplasm</location>
    </subcellularLocation>
</comment>
<evidence type="ECO:0000313" key="7">
    <source>
        <dbReference type="EMBL" id="KRT83323.1"/>
    </source>
</evidence>
<sequence length="572" mass="64812">MDRDIAILAELLRQNGDKISSGDCKFALTSDLLNHLTSSFNLILERREMLTSSFHVLSNTSENNEKYQDLYFLYDFVQLSKSLKLTKNQNVTQQEYTDVSKFKELRYLEIHKVDVNTILGIGSLRIRLQYLICERCVSKLRDILELSGADQTEGHSWCELKEAIFTHNNIREIDGSLKYVPWLNTLDLSNNLIKEADGISSLSNLKYLNLSYNKLTKVPLFNGQLCQRLQVLVIHNNFIENIQDIYKLVNLQQLNLADNYLIDHDSLIPLAYLAALQSLNLQGNPISYHPQHRIRSVRYLHKNAASVRFILDERGLNKSEQQSISLLHPKILPPEPSSSSNNSDNNDTLSKSVRLREAVIADDILECLESSLPVAETPASLTENFDSKEQMVMLHKEYIKILYDKAGVSTKDANKGASSDVFLDDHQKLLSSTPLGESILNTIHGTLKEESNLSTNTTGEYVTASDNANNDELEEVINNVYDDTPTEDIQQSENAEESEDEELESGESNIFMASIKDGNDIIVIVTDTHITEKDTMSMKGLGRFTLDSLIICNKITEDDVEYINLEFDTLRM</sequence>
<feature type="non-terminal residue" evidence="7">
    <location>
        <position position="572"/>
    </location>
</feature>
<evidence type="ECO:0000256" key="2">
    <source>
        <dbReference type="ARBA" id="ARBA00022490"/>
    </source>
</evidence>
<dbReference type="AlphaFoldDB" id="A0A0T6B7Y8"/>
<dbReference type="SMART" id="SM00369">
    <property type="entry name" value="LRR_TYP"/>
    <property type="match status" value="2"/>
</dbReference>
<dbReference type="GO" id="GO:0005737">
    <property type="term" value="C:cytoplasm"/>
    <property type="evidence" value="ECO:0007669"/>
    <property type="project" value="UniProtKB-SubCell"/>
</dbReference>
<dbReference type="InterPro" id="IPR031782">
    <property type="entry name" value="LIP1_N"/>
</dbReference>
<keyword evidence="8" id="KW-1185">Reference proteome</keyword>
<name>A0A0T6B7Y8_9SCAR</name>
<keyword evidence="4" id="KW-0677">Repeat</keyword>
<keyword evidence="3" id="KW-0433">Leucine-rich repeat</keyword>
<evidence type="ECO:0000256" key="4">
    <source>
        <dbReference type="ARBA" id="ARBA00022737"/>
    </source>
</evidence>
<dbReference type="InterPro" id="IPR032675">
    <property type="entry name" value="LRR_dom_sf"/>
</dbReference>
<dbReference type="SUPFAM" id="SSF52075">
    <property type="entry name" value="Outer arm dynein light chain 1"/>
    <property type="match status" value="1"/>
</dbReference>
<gene>
    <name evidence="7" type="ORF">AMK59_4694</name>
</gene>
<dbReference type="InterPro" id="IPR003591">
    <property type="entry name" value="Leu-rich_rpt_typical-subtyp"/>
</dbReference>
<organism evidence="7 8">
    <name type="scientific">Oryctes borbonicus</name>
    <dbReference type="NCBI Taxonomy" id="1629725"/>
    <lineage>
        <taxon>Eukaryota</taxon>
        <taxon>Metazoa</taxon>
        <taxon>Ecdysozoa</taxon>
        <taxon>Arthropoda</taxon>
        <taxon>Hexapoda</taxon>
        <taxon>Insecta</taxon>
        <taxon>Pterygota</taxon>
        <taxon>Neoptera</taxon>
        <taxon>Endopterygota</taxon>
        <taxon>Coleoptera</taxon>
        <taxon>Polyphaga</taxon>
        <taxon>Scarabaeiformia</taxon>
        <taxon>Scarabaeidae</taxon>
        <taxon>Dynastinae</taxon>
        <taxon>Oryctes</taxon>
    </lineage>
</organism>
<feature type="domain" description="LKB1 serine/threonine kinase interacting protein 1 N-terminal" evidence="6">
    <location>
        <begin position="5"/>
        <end position="87"/>
    </location>
</feature>
<protein>
    <recommendedName>
        <fullName evidence="6">LKB1 serine/threonine kinase interacting protein 1 N-terminal domain-containing protein</fullName>
    </recommendedName>
</protein>
<dbReference type="PANTHER" id="PTHR15454:SF69">
    <property type="entry name" value="SERINE_THREONINE-PROTEIN KINASE 11-INTERACTING PROTEIN"/>
    <property type="match status" value="1"/>
</dbReference>
<dbReference type="OrthoDB" id="7451790at2759"/>
<reference evidence="7 8" key="1">
    <citation type="submission" date="2015-09" db="EMBL/GenBank/DDBJ databases">
        <title>Draft genome of the scarab beetle Oryctes borbonicus.</title>
        <authorList>
            <person name="Meyer J.M."/>
            <person name="Markov G.V."/>
            <person name="Baskaran P."/>
            <person name="Herrmann M."/>
            <person name="Sommer R.J."/>
            <person name="Roedelsperger C."/>
        </authorList>
    </citation>
    <scope>NUCLEOTIDE SEQUENCE [LARGE SCALE GENOMIC DNA]</scope>
    <source>
        <strain evidence="7">OB123</strain>
        <tissue evidence="7">Whole animal</tissue>
    </source>
</reference>
<evidence type="ECO:0000259" key="6">
    <source>
        <dbReference type="Pfam" id="PF15904"/>
    </source>
</evidence>
<dbReference type="PROSITE" id="PS51450">
    <property type="entry name" value="LRR"/>
    <property type="match status" value="4"/>
</dbReference>
<dbReference type="InterPro" id="IPR001611">
    <property type="entry name" value="Leu-rich_rpt"/>
</dbReference>
<dbReference type="Pfam" id="PF15904">
    <property type="entry name" value="LIP1"/>
    <property type="match status" value="1"/>
</dbReference>
<feature type="region of interest" description="Disordered" evidence="5">
    <location>
        <begin position="486"/>
        <end position="506"/>
    </location>
</feature>
<evidence type="ECO:0000256" key="3">
    <source>
        <dbReference type="ARBA" id="ARBA00022614"/>
    </source>
</evidence>
<dbReference type="Pfam" id="PF12799">
    <property type="entry name" value="LRR_4"/>
    <property type="match status" value="1"/>
</dbReference>
<evidence type="ECO:0000256" key="5">
    <source>
        <dbReference type="SAM" id="MobiDB-lite"/>
    </source>
</evidence>
<feature type="compositionally biased region" description="Acidic residues" evidence="5">
    <location>
        <begin position="494"/>
        <end position="505"/>
    </location>
</feature>
<feature type="compositionally biased region" description="Low complexity" evidence="5">
    <location>
        <begin position="337"/>
        <end position="347"/>
    </location>
</feature>
<dbReference type="InterPro" id="IPR025875">
    <property type="entry name" value="Leu-rich_rpt_4"/>
</dbReference>
<evidence type="ECO:0000256" key="1">
    <source>
        <dbReference type="ARBA" id="ARBA00004496"/>
    </source>
</evidence>
<dbReference type="PANTHER" id="PTHR15454">
    <property type="entry name" value="NISCHARIN RELATED"/>
    <property type="match status" value="1"/>
</dbReference>
<dbReference type="Proteomes" id="UP000051574">
    <property type="component" value="Unassembled WGS sequence"/>
</dbReference>
<dbReference type="EMBL" id="LJIG01009316">
    <property type="protein sequence ID" value="KRT83323.1"/>
    <property type="molecule type" value="Genomic_DNA"/>
</dbReference>
<comment type="caution">
    <text evidence="7">The sequence shown here is derived from an EMBL/GenBank/DDBJ whole genome shotgun (WGS) entry which is preliminary data.</text>
</comment>
<evidence type="ECO:0000313" key="8">
    <source>
        <dbReference type="Proteomes" id="UP000051574"/>
    </source>
</evidence>
<accession>A0A0T6B7Y8</accession>